<keyword evidence="3" id="KW-1185">Reference proteome</keyword>
<proteinExistence type="predicted"/>
<name>A0A2K2CKE7_BRADI</name>
<evidence type="ECO:0000313" key="1">
    <source>
        <dbReference type="EMBL" id="PNT62508.1"/>
    </source>
</evidence>
<evidence type="ECO:0000313" key="3">
    <source>
        <dbReference type="Proteomes" id="UP000008810"/>
    </source>
</evidence>
<dbReference type="EMBL" id="CM000883">
    <property type="protein sequence ID" value="PNT62508.1"/>
    <property type="molecule type" value="Genomic_DNA"/>
</dbReference>
<dbReference type="EnsemblPlants" id="PNT62508">
    <property type="protein sequence ID" value="PNT62508"/>
    <property type="gene ID" value="BRADI_4g04645v3"/>
</dbReference>
<dbReference type="Proteomes" id="UP000008810">
    <property type="component" value="Chromosome 4"/>
</dbReference>
<organism evidence="1">
    <name type="scientific">Brachypodium distachyon</name>
    <name type="common">Purple false brome</name>
    <name type="synonym">Trachynia distachya</name>
    <dbReference type="NCBI Taxonomy" id="15368"/>
    <lineage>
        <taxon>Eukaryota</taxon>
        <taxon>Viridiplantae</taxon>
        <taxon>Streptophyta</taxon>
        <taxon>Embryophyta</taxon>
        <taxon>Tracheophyta</taxon>
        <taxon>Spermatophyta</taxon>
        <taxon>Magnoliopsida</taxon>
        <taxon>Liliopsida</taxon>
        <taxon>Poales</taxon>
        <taxon>Poaceae</taxon>
        <taxon>BOP clade</taxon>
        <taxon>Pooideae</taxon>
        <taxon>Stipodae</taxon>
        <taxon>Brachypodieae</taxon>
        <taxon>Brachypodium</taxon>
    </lineage>
</organism>
<evidence type="ECO:0000313" key="2">
    <source>
        <dbReference type="EnsemblPlants" id="PNT62508"/>
    </source>
</evidence>
<gene>
    <name evidence="1" type="ORF">BRADI_4g04645v3</name>
</gene>
<dbReference type="AlphaFoldDB" id="A0A2K2CKE7"/>
<accession>A0A2K2CKE7</accession>
<dbReference type="Gramene" id="PNT62508">
    <property type="protein sequence ID" value="PNT62508"/>
    <property type="gene ID" value="BRADI_4g04645v3"/>
</dbReference>
<dbReference type="InParanoid" id="A0A2K2CKE7"/>
<reference evidence="1 2" key="1">
    <citation type="journal article" date="2010" name="Nature">
        <title>Genome sequencing and analysis of the model grass Brachypodium distachyon.</title>
        <authorList>
            <consortium name="International Brachypodium Initiative"/>
        </authorList>
    </citation>
    <scope>NUCLEOTIDE SEQUENCE [LARGE SCALE GENOMIC DNA]</scope>
    <source>
        <strain evidence="1 2">Bd21</strain>
    </source>
</reference>
<sequence length="102" mass="11239">MMALSETSLHFTILIYFSAIGFCKNKIILSCNFLTATGALRCSWGRVMNLRITTFSVFLTGKLIVIGRPGTAAASDGRRDRATMAFFLLHLLSFPPTSLSLF</sequence>
<reference evidence="1" key="2">
    <citation type="submission" date="2017-06" db="EMBL/GenBank/DDBJ databases">
        <title>WGS assembly of Brachypodium distachyon.</title>
        <authorList>
            <consortium name="The International Brachypodium Initiative"/>
            <person name="Lucas S."/>
            <person name="Harmon-Smith M."/>
            <person name="Lail K."/>
            <person name="Tice H."/>
            <person name="Grimwood J."/>
            <person name="Bruce D."/>
            <person name="Barry K."/>
            <person name="Shu S."/>
            <person name="Lindquist E."/>
            <person name="Wang M."/>
            <person name="Pitluck S."/>
            <person name="Vogel J.P."/>
            <person name="Garvin D.F."/>
            <person name="Mockler T.C."/>
            <person name="Schmutz J."/>
            <person name="Rokhsar D."/>
            <person name="Bevan M.W."/>
        </authorList>
    </citation>
    <scope>NUCLEOTIDE SEQUENCE</scope>
    <source>
        <strain evidence="1">Bd21</strain>
    </source>
</reference>
<reference evidence="2" key="3">
    <citation type="submission" date="2018-08" db="UniProtKB">
        <authorList>
            <consortium name="EnsemblPlants"/>
        </authorList>
    </citation>
    <scope>IDENTIFICATION</scope>
    <source>
        <strain evidence="2">cv. Bd21</strain>
    </source>
</reference>
<protein>
    <submittedName>
        <fullName evidence="1 2">Uncharacterized protein</fullName>
    </submittedName>
</protein>